<dbReference type="InterPro" id="IPR020946">
    <property type="entry name" value="Flavin_mOase-like"/>
</dbReference>
<dbReference type="Proteomes" id="UP000654913">
    <property type="component" value="Chromosome 8"/>
</dbReference>
<keyword evidence="3" id="KW-0521">NADP</keyword>
<dbReference type="GO" id="GO:0004499">
    <property type="term" value="F:N,N-dimethylaniline monooxygenase activity"/>
    <property type="evidence" value="ECO:0007669"/>
    <property type="project" value="InterPro"/>
</dbReference>
<keyword evidence="1" id="KW-0285">Flavoprotein</keyword>
<dbReference type="InterPro" id="IPR050775">
    <property type="entry name" value="FAD-binding_Monooxygenases"/>
</dbReference>
<name>A0A7R7XYM2_9EURO</name>
<dbReference type="PANTHER" id="PTHR43098">
    <property type="entry name" value="L-ORNITHINE N(5)-MONOOXYGENASE-RELATED"/>
    <property type="match status" value="1"/>
</dbReference>
<protein>
    <recommendedName>
        <fullName evidence="7">Cyclohexanone monooxygenase</fullName>
    </recommendedName>
</protein>
<sequence length="545" mass="61465">MPTESLPQPDFDAIVVGAGFGGIYMCKKLVAQGLSTKVIEAAPDVGGTWFWNRYPGALSDTRSFLYRYSWDLEDLRQYPWDREYLKQPEILAYLKHVVERHDLRQHMQFNTEMQGASYDDNHNLWTVSLSSGQQLQTRYLITAVGLLSKINYPDIPGLGTFKGEMYHTGNWPASFDFKGKRVGVIGNGSTGVQLVTALADQDVKQLLSFQRHPQYVVPAGDSEVSRETREGLDRRWEQVWREVKDSTFGFGFEESSKPTFSVSEEERERIFEEAWAKGGGFYFMFGTFCDISSNEEANRAAAEFIRRKIRQKVEDPVKAEKLMPYDWYARRPLCDTGYYEKFNRPNVDIVDIKTNPITTITEKGIQTAEGSEYELDVLIFATGFDAVDGNYKRMHIQGASETLQARWKEEPSSFLGVSIPGFPNLFSILGPNSPFTNLPPLIEVQVEFIADMVSHARKVAAQPAAAAAAANGPRVEADSAALQDWVHKCDELSAGSLFRKTDSWIFGANVAGKKRSVLFYFGGLAMYRRVLQDIVEEGYKGFSLT</sequence>
<proteinExistence type="predicted"/>
<dbReference type="GO" id="GO:0050661">
    <property type="term" value="F:NADP binding"/>
    <property type="evidence" value="ECO:0007669"/>
    <property type="project" value="InterPro"/>
</dbReference>
<evidence type="ECO:0000256" key="2">
    <source>
        <dbReference type="ARBA" id="ARBA00022827"/>
    </source>
</evidence>
<dbReference type="KEGG" id="apuu:APUU_80445A"/>
<gene>
    <name evidence="5" type="ORF">APUU_80445A</name>
</gene>
<dbReference type="GO" id="GO:0050660">
    <property type="term" value="F:flavin adenine dinucleotide binding"/>
    <property type="evidence" value="ECO:0007669"/>
    <property type="project" value="InterPro"/>
</dbReference>
<accession>A0A7R7XYM2</accession>
<keyword evidence="2" id="KW-0274">FAD</keyword>
<dbReference type="InterPro" id="IPR036188">
    <property type="entry name" value="FAD/NAD-bd_sf"/>
</dbReference>
<dbReference type="SUPFAM" id="SSF51905">
    <property type="entry name" value="FAD/NAD(P)-binding domain"/>
    <property type="match status" value="2"/>
</dbReference>
<dbReference type="PANTHER" id="PTHR43098:SF5">
    <property type="entry name" value="DUAL-FUNCTIONAL MONOOXYGENASE_METHYLTRANSFERASE PSOF"/>
    <property type="match status" value="1"/>
</dbReference>
<dbReference type="GeneID" id="64980139"/>
<evidence type="ECO:0000313" key="6">
    <source>
        <dbReference type="Proteomes" id="UP000654913"/>
    </source>
</evidence>
<evidence type="ECO:0008006" key="7">
    <source>
        <dbReference type="Google" id="ProtNLM"/>
    </source>
</evidence>
<evidence type="ECO:0000313" key="5">
    <source>
        <dbReference type="EMBL" id="BCS30142.1"/>
    </source>
</evidence>
<dbReference type="OrthoDB" id="66881at2759"/>
<evidence type="ECO:0000256" key="4">
    <source>
        <dbReference type="ARBA" id="ARBA00023002"/>
    </source>
</evidence>
<dbReference type="AlphaFoldDB" id="A0A7R7XYM2"/>
<dbReference type="RefSeq" id="XP_041562328.1">
    <property type="nucleotide sequence ID" value="XM_041696726.1"/>
</dbReference>
<dbReference type="Gene3D" id="3.50.50.60">
    <property type="entry name" value="FAD/NAD(P)-binding domain"/>
    <property type="match status" value="3"/>
</dbReference>
<keyword evidence="6" id="KW-1185">Reference proteome</keyword>
<keyword evidence="4" id="KW-0560">Oxidoreductase</keyword>
<organism evidence="5 6">
    <name type="scientific">Aspergillus puulaauensis</name>
    <dbReference type="NCBI Taxonomy" id="1220207"/>
    <lineage>
        <taxon>Eukaryota</taxon>
        <taxon>Fungi</taxon>
        <taxon>Dikarya</taxon>
        <taxon>Ascomycota</taxon>
        <taxon>Pezizomycotina</taxon>
        <taxon>Eurotiomycetes</taxon>
        <taxon>Eurotiomycetidae</taxon>
        <taxon>Eurotiales</taxon>
        <taxon>Aspergillaceae</taxon>
        <taxon>Aspergillus</taxon>
    </lineage>
</organism>
<reference evidence="5" key="2">
    <citation type="submission" date="2021-02" db="EMBL/GenBank/DDBJ databases">
        <title>Aspergillus puulaauensis MK2 genome sequence.</title>
        <authorList>
            <person name="Futagami T."/>
            <person name="Mori K."/>
            <person name="Kadooka C."/>
            <person name="Tanaka T."/>
        </authorList>
    </citation>
    <scope>NUCLEOTIDE SEQUENCE</scope>
    <source>
        <strain evidence="5">MK2</strain>
    </source>
</reference>
<dbReference type="EMBL" id="AP024450">
    <property type="protein sequence ID" value="BCS30142.1"/>
    <property type="molecule type" value="Genomic_DNA"/>
</dbReference>
<evidence type="ECO:0000256" key="3">
    <source>
        <dbReference type="ARBA" id="ARBA00022857"/>
    </source>
</evidence>
<reference evidence="5" key="1">
    <citation type="submission" date="2021-01" db="EMBL/GenBank/DDBJ databases">
        <authorList>
            <consortium name="Aspergillus puulaauensis MK2 genome sequencing consortium"/>
            <person name="Kazuki M."/>
            <person name="Futagami T."/>
        </authorList>
    </citation>
    <scope>NUCLEOTIDE SEQUENCE</scope>
    <source>
        <strain evidence="5">MK2</strain>
    </source>
</reference>
<dbReference type="Pfam" id="PF00743">
    <property type="entry name" value="FMO-like"/>
    <property type="match status" value="1"/>
</dbReference>
<dbReference type="PRINTS" id="PR00411">
    <property type="entry name" value="PNDRDTASEI"/>
</dbReference>
<evidence type="ECO:0000256" key="1">
    <source>
        <dbReference type="ARBA" id="ARBA00022630"/>
    </source>
</evidence>